<dbReference type="RefSeq" id="WP_043743929.1">
    <property type="nucleotide sequence ID" value="NZ_AQQX01000001.1"/>
</dbReference>
<dbReference type="Proteomes" id="UP000030004">
    <property type="component" value="Unassembled WGS sequence"/>
</dbReference>
<keyword evidence="3" id="KW-1185">Reference proteome</keyword>
<dbReference type="SUPFAM" id="SSF53254">
    <property type="entry name" value="Phosphoglycerate mutase-like"/>
    <property type="match status" value="1"/>
</dbReference>
<dbReference type="PANTHER" id="PTHR20935:SF0">
    <property type="entry name" value="SERINE_THREONINE-PROTEIN PHOSPHATASE PGAM5, MITOCHONDRIAL"/>
    <property type="match status" value="1"/>
</dbReference>
<dbReference type="Gene3D" id="3.40.50.1240">
    <property type="entry name" value="Phosphoglycerate mutase-like"/>
    <property type="match status" value="1"/>
</dbReference>
<evidence type="ECO:0000313" key="3">
    <source>
        <dbReference type="Proteomes" id="UP000030004"/>
    </source>
</evidence>
<dbReference type="AlphaFoldDB" id="A0A0A0EJ15"/>
<organism evidence="2 3">
    <name type="scientific">Pseudooceanicola atlanticus</name>
    <dbReference type="NCBI Taxonomy" id="1461694"/>
    <lineage>
        <taxon>Bacteria</taxon>
        <taxon>Pseudomonadati</taxon>
        <taxon>Pseudomonadota</taxon>
        <taxon>Alphaproteobacteria</taxon>
        <taxon>Rhodobacterales</taxon>
        <taxon>Paracoccaceae</taxon>
        <taxon>Pseudooceanicola</taxon>
    </lineage>
</organism>
<protein>
    <submittedName>
        <fullName evidence="2">Phosphoglycerate mutase</fullName>
    </submittedName>
</protein>
<keyword evidence="1" id="KW-0378">Hydrolase</keyword>
<dbReference type="OrthoDB" id="280692at2"/>
<dbReference type="GO" id="GO:0016787">
    <property type="term" value="F:hydrolase activity"/>
    <property type="evidence" value="ECO:0007669"/>
    <property type="project" value="UniProtKB-KW"/>
</dbReference>
<dbReference type="EMBL" id="AQQX01000001">
    <property type="protein sequence ID" value="KGM50143.1"/>
    <property type="molecule type" value="Genomic_DNA"/>
</dbReference>
<dbReference type="InterPro" id="IPR013078">
    <property type="entry name" value="His_Pase_superF_clade-1"/>
</dbReference>
<dbReference type="InterPro" id="IPR051021">
    <property type="entry name" value="Mito_Ser/Thr_phosphatase"/>
</dbReference>
<dbReference type="STRING" id="1461694.ATO9_01155"/>
<dbReference type="SMART" id="SM00855">
    <property type="entry name" value="PGAM"/>
    <property type="match status" value="1"/>
</dbReference>
<comment type="caution">
    <text evidence="2">The sequence shown here is derived from an EMBL/GenBank/DDBJ whole genome shotgun (WGS) entry which is preliminary data.</text>
</comment>
<dbReference type="PANTHER" id="PTHR20935">
    <property type="entry name" value="PHOSPHOGLYCERATE MUTASE-RELATED"/>
    <property type="match status" value="1"/>
</dbReference>
<gene>
    <name evidence="2" type="ORF">ATO9_01155</name>
</gene>
<proteinExistence type="predicted"/>
<reference evidence="2 3" key="1">
    <citation type="journal article" date="2015" name="Antonie Van Leeuwenhoek">
        <title>Pseudooceanicola atlanticus gen. nov. sp. nov., isolated from surface seawater of the Atlantic Ocean and reclassification of Oceanicola batsensis, Oceanicola marinus, Oceanicola nitratireducens, Oceanicola nanhaiensis, Oceanicola antarcticus and Oceanicola flagellatus, as Pseudooceanicola batsensis comb. nov., Pseudooceanicola marinus comb. nov., Pseudooceanicola nitratireducens comb. nov., Pseudooceanicola nanhaiensis comb. nov., Pseudooceanicola antarcticus comb. nov., and Pseudooceanicola flagellatus comb. nov.</title>
        <authorList>
            <person name="Lai Q."/>
            <person name="Li G."/>
            <person name="Liu X."/>
            <person name="Du Y."/>
            <person name="Sun F."/>
            <person name="Shao Z."/>
        </authorList>
    </citation>
    <scope>NUCLEOTIDE SEQUENCE [LARGE SCALE GENOMIC DNA]</scope>
    <source>
        <strain evidence="2 3">22II-s11g</strain>
    </source>
</reference>
<dbReference type="CDD" id="cd07067">
    <property type="entry name" value="HP_PGM_like"/>
    <property type="match status" value="1"/>
</dbReference>
<dbReference type="eggNOG" id="COG0406">
    <property type="taxonomic scope" value="Bacteria"/>
</dbReference>
<dbReference type="Pfam" id="PF00300">
    <property type="entry name" value="His_Phos_1"/>
    <property type="match status" value="1"/>
</dbReference>
<evidence type="ECO:0000256" key="1">
    <source>
        <dbReference type="ARBA" id="ARBA00022801"/>
    </source>
</evidence>
<evidence type="ECO:0000313" key="2">
    <source>
        <dbReference type="EMBL" id="KGM50143.1"/>
    </source>
</evidence>
<dbReference type="InterPro" id="IPR029033">
    <property type="entry name" value="His_PPase_superfam"/>
</dbReference>
<sequence>MPTLYLIRHGQASFGADDYDVLSPIGHEQAEALGRWFAQEGIIPNLVAHGTLRRQKETLAGILKGLGIERAAEEHPGLDEYDFGALLKAKYAAGGEPQGMMTDHKSHFRTLRATVAEWQRDEIPNPPETWGTFTSRVDAACTSLMRDGVETVFAVSSGGAISQAVSALLETPGVHQTKMQLQMKNTAITRFVYTSRNTYFHGFNETPHITAANADRLLTYA</sequence>
<name>A0A0A0EJ15_9RHOB</name>
<accession>A0A0A0EJ15</accession>